<dbReference type="InterPro" id="IPR029035">
    <property type="entry name" value="DHS-like_NAD/FAD-binding_dom"/>
</dbReference>
<dbReference type="GO" id="GO:0009097">
    <property type="term" value="P:isoleucine biosynthetic process"/>
    <property type="evidence" value="ECO:0007669"/>
    <property type="project" value="TreeGrafter"/>
</dbReference>
<dbReference type="InterPro" id="IPR029061">
    <property type="entry name" value="THDP-binding"/>
</dbReference>
<reference evidence="7 8" key="1">
    <citation type="submission" date="2020-08" db="EMBL/GenBank/DDBJ databases">
        <title>Genomic Encyclopedia of Type Strains, Phase IV (KMG-V): Genome sequencing to study the core and pangenomes of soil and plant-associated prokaryotes.</title>
        <authorList>
            <person name="Whitman W."/>
        </authorList>
    </citation>
    <scope>NUCLEOTIDE SEQUENCE [LARGE SCALE GENOMIC DNA]</scope>
    <source>
        <strain evidence="7 8">JPY162</strain>
    </source>
</reference>
<dbReference type="Pfam" id="PF00205">
    <property type="entry name" value="TPP_enzyme_M"/>
    <property type="match status" value="1"/>
</dbReference>
<feature type="domain" description="Thiamine pyrophosphate enzyme N-terminal TPP-binding" evidence="6">
    <location>
        <begin position="46"/>
        <end position="156"/>
    </location>
</feature>
<dbReference type="Pfam" id="PF02775">
    <property type="entry name" value="TPP_enzyme_C"/>
    <property type="match status" value="1"/>
</dbReference>
<dbReference type="Gene3D" id="3.40.50.970">
    <property type="match status" value="2"/>
</dbReference>
<dbReference type="GO" id="GO:0003984">
    <property type="term" value="F:acetolactate synthase activity"/>
    <property type="evidence" value="ECO:0007669"/>
    <property type="project" value="TreeGrafter"/>
</dbReference>
<dbReference type="GO" id="GO:0005948">
    <property type="term" value="C:acetolactate synthase complex"/>
    <property type="evidence" value="ECO:0007669"/>
    <property type="project" value="TreeGrafter"/>
</dbReference>
<evidence type="ECO:0000259" key="5">
    <source>
        <dbReference type="Pfam" id="PF02775"/>
    </source>
</evidence>
<protein>
    <submittedName>
        <fullName evidence="7">3D-(3,5/4)-trihydroxycyclohexane-1,2-dione acylhydrolase (Decyclizing)</fullName>
        <ecNumber evidence="7">3.7.1.22</ecNumber>
    </submittedName>
</protein>
<dbReference type="EMBL" id="JACHDE010000011">
    <property type="protein sequence ID" value="MBB5403017.1"/>
    <property type="molecule type" value="Genomic_DNA"/>
</dbReference>
<dbReference type="InterPro" id="IPR012001">
    <property type="entry name" value="Thiamin_PyroP_enz_TPP-bd_dom"/>
</dbReference>
<evidence type="ECO:0000259" key="4">
    <source>
        <dbReference type="Pfam" id="PF00205"/>
    </source>
</evidence>
<dbReference type="AlphaFoldDB" id="A0A7W8L9S3"/>
<sequence length="630" mass="66556">MSNLVTPSKQLPVTTESRAAWLREAGGLSAAFADGLLSDVVELPLAEALVLGLMKQGVTKYLAIFGHGNTAIAEILRIYEAHGLVKCWQFRNEVEMAHAATALSWVYGEVPAVLTSIGPGALQALAGSLAAASNGVGVYHLYGDETTHGEGYNMQQIPRPGQGLFGSLTERMGASYTLHTPAALRDALRNGSAAVFHPWRPAPFYLNLPLNTQLARVSLRLDALAARPVWPRLPIPDEASLAVAAKLIAGADRVAIKVGAGARHAAVAVRRLAEASGAVAVLSPGTVGVLPDAHPHNLHVAGSKGSISGNWAMQEAELLIVIGSRAVCQSDCSGIGWPKVRHVVNINADPTDVQHYNESTALLGDAAAICERLALALAGPLSPAKSAWLDEAARKKAEWLGLRDARAGGPRCFDAVWRREVLTQPQAIAIAERFCREIGALKFFDAGDVQANGFQVIRDDLPGETYTESGASYMGFAVSALLSQAIARQGCYGVAFTGDGSFMMNPQILIDGIEHGVHGTILLLDNRRMAAISSLQEAQFDTDYRTNDSVAVDYVAMAGAVAGVMALSAGDTERGLRDALAKAHAHLGLSLIHVPVYYGADPAGGMGAYGQWNVGPWSDGVQDAYTKTRI</sequence>
<gene>
    <name evidence="7" type="ORF">HDG41_005103</name>
</gene>
<dbReference type="InterPro" id="IPR011766">
    <property type="entry name" value="TPP_enzyme_TPP-bd"/>
</dbReference>
<dbReference type="PANTHER" id="PTHR18968">
    <property type="entry name" value="THIAMINE PYROPHOSPHATE ENZYMES"/>
    <property type="match status" value="1"/>
</dbReference>
<dbReference type="Proteomes" id="UP000592820">
    <property type="component" value="Unassembled WGS sequence"/>
</dbReference>
<dbReference type="Gene3D" id="3.40.50.1220">
    <property type="entry name" value="TPP-binding domain"/>
    <property type="match status" value="1"/>
</dbReference>
<proteinExistence type="inferred from homology"/>
<dbReference type="GO" id="GO:0102481">
    <property type="term" value="F:3D-(3,5/4)-trihydroxycyclohexane-1,2-dione hydrolase activity"/>
    <property type="evidence" value="ECO:0007669"/>
    <property type="project" value="UniProtKB-EC"/>
</dbReference>
<dbReference type="CDD" id="cd07035">
    <property type="entry name" value="TPP_PYR_POX_like"/>
    <property type="match status" value="1"/>
</dbReference>
<comment type="caution">
    <text evidence="7">The sequence shown here is derived from an EMBL/GenBank/DDBJ whole genome shotgun (WGS) entry which is preliminary data.</text>
</comment>
<dbReference type="SUPFAM" id="SSF52518">
    <property type="entry name" value="Thiamin diphosphate-binding fold (THDP-binding)"/>
    <property type="match status" value="2"/>
</dbReference>
<dbReference type="InterPro" id="IPR045229">
    <property type="entry name" value="TPP_enz"/>
</dbReference>
<dbReference type="GO" id="GO:0000287">
    <property type="term" value="F:magnesium ion binding"/>
    <property type="evidence" value="ECO:0007669"/>
    <property type="project" value="InterPro"/>
</dbReference>
<feature type="domain" description="Thiamine pyrophosphate enzyme central" evidence="4">
    <location>
        <begin position="242"/>
        <end position="373"/>
    </location>
</feature>
<feature type="domain" description="Thiamine pyrophosphate enzyme TPP-binding" evidence="5">
    <location>
        <begin position="445"/>
        <end position="594"/>
    </location>
</feature>
<evidence type="ECO:0000313" key="8">
    <source>
        <dbReference type="Proteomes" id="UP000592820"/>
    </source>
</evidence>
<evidence type="ECO:0000256" key="1">
    <source>
        <dbReference type="ARBA" id="ARBA00007812"/>
    </source>
</evidence>
<evidence type="ECO:0000256" key="2">
    <source>
        <dbReference type="ARBA" id="ARBA00023052"/>
    </source>
</evidence>
<evidence type="ECO:0000313" key="7">
    <source>
        <dbReference type="EMBL" id="MBB5403017.1"/>
    </source>
</evidence>
<comment type="similarity">
    <text evidence="1 3">Belongs to the TPP enzyme family.</text>
</comment>
<dbReference type="SUPFAM" id="SSF52467">
    <property type="entry name" value="DHS-like NAD/FAD-binding domain"/>
    <property type="match status" value="1"/>
</dbReference>
<dbReference type="CDD" id="cd00568">
    <property type="entry name" value="TPP_enzymes"/>
    <property type="match status" value="1"/>
</dbReference>
<keyword evidence="2 3" id="KW-0786">Thiamine pyrophosphate</keyword>
<keyword evidence="7" id="KW-0378">Hydrolase</keyword>
<dbReference type="InterPro" id="IPR012000">
    <property type="entry name" value="Thiamin_PyroP_enz_cen_dom"/>
</dbReference>
<evidence type="ECO:0000259" key="6">
    <source>
        <dbReference type="Pfam" id="PF02776"/>
    </source>
</evidence>
<dbReference type="RefSeq" id="WP_184227515.1">
    <property type="nucleotide sequence ID" value="NZ_JACHDE010000011.1"/>
</dbReference>
<accession>A0A7W8L9S3</accession>
<evidence type="ECO:0000256" key="3">
    <source>
        <dbReference type="RuleBase" id="RU362132"/>
    </source>
</evidence>
<dbReference type="GO" id="GO:0009099">
    <property type="term" value="P:L-valine biosynthetic process"/>
    <property type="evidence" value="ECO:0007669"/>
    <property type="project" value="TreeGrafter"/>
</dbReference>
<name>A0A7W8L9S3_9BURK</name>
<dbReference type="GO" id="GO:0030976">
    <property type="term" value="F:thiamine pyrophosphate binding"/>
    <property type="evidence" value="ECO:0007669"/>
    <property type="project" value="InterPro"/>
</dbReference>
<dbReference type="GO" id="GO:0050660">
    <property type="term" value="F:flavin adenine dinucleotide binding"/>
    <property type="evidence" value="ECO:0007669"/>
    <property type="project" value="TreeGrafter"/>
</dbReference>
<dbReference type="PANTHER" id="PTHR18968:SF9">
    <property type="entry name" value="3D-(3,5_4)-TRIHYDROXYCYCLOHEXANE-1,2-DIONE HYDROLASE"/>
    <property type="match status" value="1"/>
</dbReference>
<organism evidence="7 8">
    <name type="scientific">Paraburkholderia youngii</name>
    <dbReference type="NCBI Taxonomy" id="2782701"/>
    <lineage>
        <taxon>Bacteria</taxon>
        <taxon>Pseudomonadati</taxon>
        <taxon>Pseudomonadota</taxon>
        <taxon>Betaproteobacteria</taxon>
        <taxon>Burkholderiales</taxon>
        <taxon>Burkholderiaceae</taxon>
        <taxon>Paraburkholderia</taxon>
    </lineage>
</organism>
<dbReference type="Pfam" id="PF02776">
    <property type="entry name" value="TPP_enzyme_N"/>
    <property type="match status" value="1"/>
</dbReference>
<dbReference type="EC" id="3.7.1.22" evidence="7"/>